<dbReference type="NCBIfam" id="NF006500">
    <property type="entry name" value="PRK08937.2-4"/>
    <property type="match status" value="1"/>
</dbReference>
<dbReference type="InterPro" id="IPR008948">
    <property type="entry name" value="L-Aspartase-like"/>
</dbReference>
<dbReference type="Gene3D" id="1.10.40.30">
    <property type="entry name" value="Fumarase/aspartase (C-terminal domain)"/>
    <property type="match status" value="1"/>
</dbReference>
<dbReference type="RefSeq" id="WP_274043162.1">
    <property type="nucleotide sequence ID" value="NZ_JANCPR020000029.1"/>
</dbReference>
<dbReference type="Pfam" id="PF00206">
    <property type="entry name" value="Lyase_1"/>
    <property type="match status" value="1"/>
</dbReference>
<protein>
    <submittedName>
        <fullName evidence="3">Adenylosuccinate lyase family protein</fullName>
    </submittedName>
</protein>
<keyword evidence="1 3" id="KW-0456">Lyase</keyword>
<sequence>MPEHCWHERGHITDSRFFGNRYATAASRQIFCDTCRKQRWLDIEAALALTQSELGVIPAEVAEQIATVADLDHVDLDQVQAETERSGHSLIGLLRVLETACGPTAGQFIHFGATTQDIQDTGQSLEIKDVLDTLSPVLDGIIRSLTETAGRHARTIGLGRTHAQPALPMAFGLKVAGWLDELLRHRERLSLLRARTPAAQLFGGAGTMASFDGQGRATLERFAERLGLVVPDLGWHVTRDRVTEYVSTLAMVTGTLARMADEIRTLSRPEFGEVEEAWYSGKVGSSTMPHKRNPERCEQIVVLSRLAAAQTGLALTAMVGDHERDARSLRLEWACVPDVSHYCLAAAEIATEIVTGLIVHPDRLAVNVETVTGQVMSERLMFALGEHIGKQQAHEYVYQLMQKARSRDVPVRKLAAEDPVITDWFTDAEQEHLFEAASYLGESPELTMRVVERARAAVS</sequence>
<dbReference type="PANTHER" id="PTHR43172">
    <property type="entry name" value="ADENYLOSUCCINATE LYASE"/>
    <property type="match status" value="1"/>
</dbReference>
<dbReference type="InterPro" id="IPR000362">
    <property type="entry name" value="Fumarate_lyase_fam"/>
</dbReference>
<dbReference type="InterPro" id="IPR020557">
    <property type="entry name" value="Fumarate_lyase_CS"/>
</dbReference>
<organism evidence="3 4">
    <name type="scientific">Streptomyces iconiensis</name>
    <dbReference type="NCBI Taxonomy" id="1384038"/>
    <lineage>
        <taxon>Bacteria</taxon>
        <taxon>Bacillati</taxon>
        <taxon>Actinomycetota</taxon>
        <taxon>Actinomycetes</taxon>
        <taxon>Kitasatosporales</taxon>
        <taxon>Streptomycetaceae</taxon>
        <taxon>Streptomyces</taxon>
    </lineage>
</organism>
<dbReference type="SMART" id="SM00998">
    <property type="entry name" value="ADSL_C"/>
    <property type="match status" value="1"/>
</dbReference>
<dbReference type="PRINTS" id="PR00149">
    <property type="entry name" value="FUMRATELYASE"/>
</dbReference>
<dbReference type="PRINTS" id="PR00145">
    <property type="entry name" value="ARGSUCLYASE"/>
</dbReference>
<dbReference type="Gene3D" id="1.20.200.10">
    <property type="entry name" value="Fumarase/aspartase (Central domain)"/>
    <property type="match status" value="1"/>
</dbReference>
<dbReference type="InterPro" id="IPR019468">
    <property type="entry name" value="AdenyloSucc_lyase_C"/>
</dbReference>
<comment type="caution">
    <text evidence="3">The sequence shown here is derived from an EMBL/GenBank/DDBJ whole genome shotgun (WGS) entry which is preliminary data.</text>
</comment>
<keyword evidence="4" id="KW-1185">Reference proteome</keyword>
<dbReference type="InterPro" id="IPR022761">
    <property type="entry name" value="Fumarate_lyase_N"/>
</dbReference>
<dbReference type="EMBL" id="JANCPR020000029">
    <property type="protein sequence ID" value="MDJ1135433.1"/>
    <property type="molecule type" value="Genomic_DNA"/>
</dbReference>
<dbReference type="GO" id="GO:0016829">
    <property type="term" value="F:lyase activity"/>
    <property type="evidence" value="ECO:0007669"/>
    <property type="project" value="UniProtKB-KW"/>
</dbReference>
<reference evidence="3 4" key="1">
    <citation type="submission" date="2023-05" db="EMBL/GenBank/DDBJ databases">
        <title>Streptantibioticus silvisoli sp. nov., acidotolerant actinomycetes 1 from pine litter.</title>
        <authorList>
            <person name="Swiecimska M."/>
            <person name="Golinska P."/>
            <person name="Sangal V."/>
            <person name="Wachnowicz B."/>
            <person name="Goodfellow M."/>
        </authorList>
    </citation>
    <scope>NUCLEOTIDE SEQUENCE [LARGE SCALE GENOMIC DNA]</scope>
    <source>
        <strain evidence="3 4">DSM 42109</strain>
    </source>
</reference>
<dbReference type="Pfam" id="PF10397">
    <property type="entry name" value="ADSL_C"/>
    <property type="match status" value="1"/>
</dbReference>
<evidence type="ECO:0000256" key="1">
    <source>
        <dbReference type="ARBA" id="ARBA00023239"/>
    </source>
</evidence>
<dbReference type="PROSITE" id="PS00163">
    <property type="entry name" value="FUMARATE_LYASES"/>
    <property type="match status" value="1"/>
</dbReference>
<evidence type="ECO:0000313" key="4">
    <source>
        <dbReference type="Proteomes" id="UP001214441"/>
    </source>
</evidence>
<evidence type="ECO:0000259" key="2">
    <source>
        <dbReference type="SMART" id="SM00998"/>
    </source>
</evidence>
<name>A0ABT7A482_9ACTN</name>
<gene>
    <name evidence="3" type="ORF">NMN56_026420</name>
</gene>
<dbReference type="Proteomes" id="UP001214441">
    <property type="component" value="Unassembled WGS sequence"/>
</dbReference>
<dbReference type="PANTHER" id="PTHR43172:SF1">
    <property type="entry name" value="ADENYLOSUCCINATE LYASE"/>
    <property type="match status" value="1"/>
</dbReference>
<dbReference type="SUPFAM" id="SSF48557">
    <property type="entry name" value="L-aspartase-like"/>
    <property type="match status" value="1"/>
</dbReference>
<feature type="domain" description="Adenylosuccinate lyase C-terminal" evidence="2">
    <location>
        <begin position="372"/>
        <end position="451"/>
    </location>
</feature>
<dbReference type="CDD" id="cd01597">
    <property type="entry name" value="pCLME"/>
    <property type="match status" value="1"/>
</dbReference>
<accession>A0ABT7A482</accession>
<proteinExistence type="predicted"/>
<evidence type="ECO:0000313" key="3">
    <source>
        <dbReference type="EMBL" id="MDJ1135433.1"/>
    </source>
</evidence>